<name>A0A6J4HJL9_9PROT</name>
<sequence>MPRATGIGPVLLEERIAVRSARCDTAAAEYRGARAQGLPDAGELCHSGGGFSRRGEPWRDETARPASTVAALEQQGAATRGIAQNVQRAAEGRREVTGTTGAAGAFLSEVRAA</sequence>
<gene>
    <name evidence="2" type="ORF">AVDCRST_MAG27-657</name>
</gene>
<evidence type="ECO:0000313" key="2">
    <source>
        <dbReference type="EMBL" id="CAA9223940.1"/>
    </source>
</evidence>
<dbReference type="EMBL" id="CADCTD010000018">
    <property type="protein sequence ID" value="CAA9223940.1"/>
    <property type="molecule type" value="Genomic_DNA"/>
</dbReference>
<evidence type="ECO:0000256" key="1">
    <source>
        <dbReference type="SAM" id="MobiDB-lite"/>
    </source>
</evidence>
<accession>A0A6J4HJL9</accession>
<protein>
    <submittedName>
        <fullName evidence="2">Uncharacterized protein</fullName>
    </submittedName>
</protein>
<feature type="region of interest" description="Disordered" evidence="1">
    <location>
        <begin position="38"/>
        <end position="102"/>
    </location>
</feature>
<feature type="compositionally biased region" description="Basic and acidic residues" evidence="1">
    <location>
        <begin position="53"/>
        <end position="63"/>
    </location>
</feature>
<proteinExistence type="predicted"/>
<reference evidence="2" key="1">
    <citation type="submission" date="2020-02" db="EMBL/GenBank/DDBJ databases">
        <authorList>
            <person name="Meier V. D."/>
        </authorList>
    </citation>
    <scope>NUCLEOTIDE SEQUENCE</scope>
    <source>
        <strain evidence="2">AVDCRST_MAG27</strain>
    </source>
</reference>
<organism evidence="2">
    <name type="scientific">uncultured Craurococcus sp</name>
    <dbReference type="NCBI Taxonomy" id="1135998"/>
    <lineage>
        <taxon>Bacteria</taxon>
        <taxon>Pseudomonadati</taxon>
        <taxon>Pseudomonadota</taxon>
        <taxon>Alphaproteobacteria</taxon>
        <taxon>Acetobacterales</taxon>
        <taxon>Acetobacteraceae</taxon>
        <taxon>Craurococcus</taxon>
        <taxon>environmental samples</taxon>
    </lineage>
</organism>
<dbReference type="AlphaFoldDB" id="A0A6J4HJL9"/>